<evidence type="ECO:0000313" key="2">
    <source>
        <dbReference type="EMBL" id="OKO94272.1"/>
    </source>
</evidence>
<gene>
    <name evidence="2" type="ORF">PENSUB_11539</name>
</gene>
<evidence type="ECO:0000313" key="3">
    <source>
        <dbReference type="Proteomes" id="UP000186955"/>
    </source>
</evidence>
<name>A0A1Q5T257_9EURO</name>
<keyword evidence="3" id="KW-1185">Reference proteome</keyword>
<evidence type="ECO:0008006" key="4">
    <source>
        <dbReference type="Google" id="ProtNLM"/>
    </source>
</evidence>
<proteinExistence type="predicted"/>
<comment type="caution">
    <text evidence="2">The sequence shown here is derived from an EMBL/GenBank/DDBJ whole genome shotgun (WGS) entry which is preliminary data.</text>
</comment>
<dbReference type="EMBL" id="MNBE01000719">
    <property type="protein sequence ID" value="OKO94272.1"/>
    <property type="molecule type" value="Genomic_DNA"/>
</dbReference>
<evidence type="ECO:0000256" key="1">
    <source>
        <dbReference type="SAM" id="MobiDB-lite"/>
    </source>
</evidence>
<dbReference type="AlphaFoldDB" id="A0A1Q5T257"/>
<feature type="compositionally biased region" description="Low complexity" evidence="1">
    <location>
        <begin position="37"/>
        <end position="48"/>
    </location>
</feature>
<dbReference type="Proteomes" id="UP000186955">
    <property type="component" value="Unassembled WGS sequence"/>
</dbReference>
<protein>
    <recommendedName>
        <fullName evidence="4">Myb-like domain-containing protein</fullName>
    </recommendedName>
</protein>
<feature type="region of interest" description="Disordered" evidence="1">
    <location>
        <begin position="36"/>
        <end position="58"/>
    </location>
</feature>
<sequence>MERVLSFLYLREHSEDGHIIQYQPISAFAICDHESDSSVSDTTPVPSSQHASVDAKSVNMGRAPCSRKGLSWSDEEIDLLVKLREEENIPWSELTEQFANVVNEDLAVIAKEVVRDEV</sequence>
<accession>A0A1Q5T257</accession>
<organism evidence="2 3">
    <name type="scientific">Penicillium subrubescens</name>
    <dbReference type="NCBI Taxonomy" id="1316194"/>
    <lineage>
        <taxon>Eukaryota</taxon>
        <taxon>Fungi</taxon>
        <taxon>Dikarya</taxon>
        <taxon>Ascomycota</taxon>
        <taxon>Pezizomycotina</taxon>
        <taxon>Eurotiomycetes</taxon>
        <taxon>Eurotiomycetidae</taxon>
        <taxon>Eurotiales</taxon>
        <taxon>Aspergillaceae</taxon>
        <taxon>Penicillium</taxon>
    </lineage>
</organism>
<reference evidence="2 3" key="1">
    <citation type="submission" date="2016-10" db="EMBL/GenBank/DDBJ databases">
        <title>Genome sequence of the ascomycete fungus Penicillium subrubescens.</title>
        <authorList>
            <person name="De Vries R.P."/>
            <person name="Peng M."/>
            <person name="Dilokpimol A."/>
            <person name="Hilden K."/>
            <person name="Makela M.R."/>
            <person name="Grigoriev I."/>
            <person name="Riley R."/>
            <person name="Granchi Z."/>
        </authorList>
    </citation>
    <scope>NUCLEOTIDE SEQUENCE [LARGE SCALE GENOMIC DNA]</scope>
    <source>
        <strain evidence="2 3">CBS 132785</strain>
    </source>
</reference>